<proteinExistence type="predicted"/>
<dbReference type="EMBL" id="CM045762">
    <property type="protein sequence ID" value="KAI8010448.1"/>
    <property type="molecule type" value="Genomic_DNA"/>
</dbReference>
<gene>
    <name evidence="1" type="ORF">LOK49_LG06G01606</name>
</gene>
<evidence type="ECO:0000313" key="1">
    <source>
        <dbReference type="EMBL" id="KAI8010448.1"/>
    </source>
</evidence>
<reference evidence="1 2" key="1">
    <citation type="journal article" date="2022" name="Plant J.">
        <title>Chromosome-level genome of Camellia lanceoleosa provides a valuable resource for understanding genome evolution and self-incompatibility.</title>
        <authorList>
            <person name="Gong W."/>
            <person name="Xiao S."/>
            <person name="Wang L."/>
            <person name="Liao Z."/>
            <person name="Chang Y."/>
            <person name="Mo W."/>
            <person name="Hu G."/>
            <person name="Li W."/>
            <person name="Zhao G."/>
            <person name="Zhu H."/>
            <person name="Hu X."/>
            <person name="Ji K."/>
            <person name="Xiang X."/>
            <person name="Song Q."/>
            <person name="Yuan D."/>
            <person name="Jin S."/>
            <person name="Zhang L."/>
        </authorList>
    </citation>
    <scope>NUCLEOTIDE SEQUENCE [LARGE SCALE GENOMIC DNA]</scope>
    <source>
        <strain evidence="1">SQ_2022a</strain>
    </source>
</reference>
<name>A0ACC0HC27_9ERIC</name>
<evidence type="ECO:0000313" key="2">
    <source>
        <dbReference type="Proteomes" id="UP001060215"/>
    </source>
</evidence>
<sequence>MRHRPSAIVVRPLATIPHRRPPSICHSSSVTTRSMSMSSTNASMDNMHEVRFENRNCRCGRKAMVKISQSTDNPNCLYFNVDSSSQDIVVAVEMLNNQKPENQVSDCSTSQQLQQYPVKRSLHSIGNFSSYADVVADTVGDAKDNALIVKVQEYGNKWLYGSLVVKLKPCCLVSDFKQEVFNKCGIEVQIREFGGRSVILTFDSAEVMRSKSKDLEHWVHDWCESITQWNKDIIFEHAREVWLSFYGVPLHLWNSVNFKNIGMMWGDVIKIDRDTLDMSSLCCGKIRKATKVLDCINQVITLDCKGKLYQIRVCEEQIVVMQKPSNSNSLLQNDSSVSINKRVEHCVDNGVTLREDDDDVALGDDLAREKSLGVDMCTASQNKEADLAVKDSLLDISAIQETTSGLGMLSNGGPCLRKEALLSDYNRFSNDGNGHVVTSGFLKSLSGPDSFRHNVNLEVFIGPVQLDNPNLIRSQPTHGLTELGLVRTIDPINSGLNNSSIQFPLSQPEEVKCKNSRLEAKVSKAKEVGDSYQPAKKNSRTASRRVKAMAIGGNRIKKGVLLRAATQALSDSISLSSSSTKGRHLLNEAQATLQAGKLLGLNCEGKEIEVIKKIMDLENQDLVRKDQLDVAKQS</sequence>
<protein>
    <submittedName>
        <fullName evidence="1">Uncharacterized protein</fullName>
    </submittedName>
</protein>
<dbReference type="Proteomes" id="UP001060215">
    <property type="component" value="Chromosome 5"/>
</dbReference>
<comment type="caution">
    <text evidence="1">The sequence shown here is derived from an EMBL/GenBank/DDBJ whole genome shotgun (WGS) entry which is preliminary data.</text>
</comment>
<organism evidence="1 2">
    <name type="scientific">Camellia lanceoleosa</name>
    <dbReference type="NCBI Taxonomy" id="1840588"/>
    <lineage>
        <taxon>Eukaryota</taxon>
        <taxon>Viridiplantae</taxon>
        <taxon>Streptophyta</taxon>
        <taxon>Embryophyta</taxon>
        <taxon>Tracheophyta</taxon>
        <taxon>Spermatophyta</taxon>
        <taxon>Magnoliopsida</taxon>
        <taxon>eudicotyledons</taxon>
        <taxon>Gunneridae</taxon>
        <taxon>Pentapetalae</taxon>
        <taxon>asterids</taxon>
        <taxon>Ericales</taxon>
        <taxon>Theaceae</taxon>
        <taxon>Camellia</taxon>
    </lineage>
</organism>
<accession>A0ACC0HC27</accession>
<keyword evidence="2" id="KW-1185">Reference proteome</keyword>